<gene>
    <name evidence="6" type="primary">lptC</name>
    <name evidence="6" type="ORF">VVD49_14920</name>
</gene>
<keyword evidence="1" id="KW-1003">Cell membrane</keyword>
<reference evidence="6 7" key="1">
    <citation type="submission" date="2024-01" db="EMBL/GenBank/DDBJ databases">
        <title>Uliginosibacterium soil sp. nov.</title>
        <authorList>
            <person name="Lv Y."/>
        </authorList>
    </citation>
    <scope>NUCLEOTIDE SEQUENCE [LARGE SCALE GENOMIC DNA]</scope>
    <source>
        <strain evidence="6 7">H3</strain>
    </source>
</reference>
<keyword evidence="4" id="KW-1133">Transmembrane helix</keyword>
<sequence length="187" mass="20807">MRRLPALLPIIVAALLALATYWLQFVVSSERPSGLGNDRGDPDAIVENFHVDKFDQQGKLAMVLEADELKHFPKDDSADLKQPRVRFLSAGRDSHWRSDKARVTERGDHIVLTENVRGVRVATAQSPEQVLTTTEVILLTDDEIAQIHQPLTVTQAGTRIDAASGEWNNIEGLLQLKQVDATLQRNP</sequence>
<dbReference type="PANTHER" id="PTHR37481">
    <property type="entry name" value="LIPOPOLYSACCHARIDE EXPORT SYSTEM PROTEIN LPTC"/>
    <property type="match status" value="1"/>
</dbReference>
<evidence type="ECO:0000256" key="4">
    <source>
        <dbReference type="ARBA" id="ARBA00022989"/>
    </source>
</evidence>
<evidence type="ECO:0000256" key="1">
    <source>
        <dbReference type="ARBA" id="ARBA00022475"/>
    </source>
</evidence>
<dbReference type="Gene3D" id="2.60.450.10">
    <property type="entry name" value="Lipopolysaccharide (LPS) transport protein A like domain"/>
    <property type="match status" value="1"/>
</dbReference>
<dbReference type="Proteomes" id="UP001331561">
    <property type="component" value="Unassembled WGS sequence"/>
</dbReference>
<keyword evidence="3" id="KW-0812">Transmembrane</keyword>
<name>A0ABU6K5E1_9RHOO</name>
<accession>A0ABU6K5E1</accession>
<evidence type="ECO:0000256" key="3">
    <source>
        <dbReference type="ARBA" id="ARBA00022692"/>
    </source>
</evidence>
<evidence type="ECO:0000313" key="6">
    <source>
        <dbReference type="EMBL" id="MEC5387023.1"/>
    </source>
</evidence>
<keyword evidence="2" id="KW-0997">Cell inner membrane</keyword>
<dbReference type="NCBIfam" id="TIGR04409">
    <property type="entry name" value="LptC_YrbK"/>
    <property type="match status" value="1"/>
</dbReference>
<dbReference type="EMBL" id="JAYXHS010000003">
    <property type="protein sequence ID" value="MEC5387023.1"/>
    <property type="molecule type" value="Genomic_DNA"/>
</dbReference>
<protein>
    <submittedName>
        <fullName evidence="6">LPS export ABC transporter periplasmic protein LptC</fullName>
    </submittedName>
</protein>
<evidence type="ECO:0000256" key="2">
    <source>
        <dbReference type="ARBA" id="ARBA00022519"/>
    </source>
</evidence>
<dbReference type="RefSeq" id="WP_327600004.1">
    <property type="nucleotide sequence ID" value="NZ_JAYXHS010000003.1"/>
</dbReference>
<organism evidence="6 7">
    <name type="scientific">Uliginosibacterium silvisoli</name>
    <dbReference type="NCBI Taxonomy" id="3114758"/>
    <lineage>
        <taxon>Bacteria</taxon>
        <taxon>Pseudomonadati</taxon>
        <taxon>Pseudomonadota</taxon>
        <taxon>Betaproteobacteria</taxon>
        <taxon>Rhodocyclales</taxon>
        <taxon>Zoogloeaceae</taxon>
        <taxon>Uliginosibacterium</taxon>
    </lineage>
</organism>
<dbReference type="PANTHER" id="PTHR37481:SF1">
    <property type="entry name" value="LIPOPOLYSACCHARIDE EXPORT SYSTEM PROTEIN LPTC"/>
    <property type="match status" value="1"/>
</dbReference>
<dbReference type="Pfam" id="PF06835">
    <property type="entry name" value="LptC"/>
    <property type="match status" value="1"/>
</dbReference>
<dbReference type="InterPro" id="IPR052363">
    <property type="entry name" value="LPS_export_LptC"/>
</dbReference>
<evidence type="ECO:0000256" key="5">
    <source>
        <dbReference type="ARBA" id="ARBA00023136"/>
    </source>
</evidence>
<evidence type="ECO:0000313" key="7">
    <source>
        <dbReference type="Proteomes" id="UP001331561"/>
    </source>
</evidence>
<comment type="caution">
    <text evidence="6">The sequence shown here is derived from an EMBL/GenBank/DDBJ whole genome shotgun (WGS) entry which is preliminary data.</text>
</comment>
<proteinExistence type="predicted"/>
<dbReference type="InterPro" id="IPR026265">
    <property type="entry name" value="LptC"/>
</dbReference>
<keyword evidence="5" id="KW-0472">Membrane</keyword>
<dbReference type="InterPro" id="IPR010664">
    <property type="entry name" value="LipoPS_assembly_LptC-rel"/>
</dbReference>
<keyword evidence="7" id="KW-1185">Reference proteome</keyword>